<evidence type="ECO:0000313" key="3">
    <source>
        <dbReference type="Proteomes" id="UP000007394"/>
    </source>
</evidence>
<dbReference type="EMBL" id="CP003418">
    <property type="protein sequence ID" value="AFH48286.1"/>
    <property type="molecule type" value="Genomic_DNA"/>
</dbReference>
<dbReference type="Proteomes" id="UP000007394">
    <property type="component" value="Chromosome"/>
</dbReference>
<keyword evidence="1" id="KW-0472">Membrane</keyword>
<sequence length="79" mass="9227">MKSQSAVRKIQNAIFTLKTSIRKIPKATLKNQSPIPKFQNNTMKLQNRIRKTPNATLKKMTFFTVIYTIFNILPLNFEK</sequence>
<name>I0AH29_IGNAJ</name>
<organism evidence="2 3">
    <name type="scientific">Ignavibacterium album (strain DSM 19864 / JCM 16511 / NBRC 101810 / Mat9-16)</name>
    <dbReference type="NCBI Taxonomy" id="945713"/>
    <lineage>
        <taxon>Bacteria</taxon>
        <taxon>Pseudomonadati</taxon>
        <taxon>Ignavibacteriota</taxon>
        <taxon>Ignavibacteria</taxon>
        <taxon>Ignavibacteriales</taxon>
        <taxon>Ignavibacteriaceae</taxon>
        <taxon>Ignavibacterium</taxon>
    </lineage>
</organism>
<keyword evidence="3" id="KW-1185">Reference proteome</keyword>
<dbReference type="AlphaFoldDB" id="I0AH29"/>
<evidence type="ECO:0000313" key="2">
    <source>
        <dbReference type="EMBL" id="AFH48286.1"/>
    </source>
</evidence>
<reference evidence="2 3" key="1">
    <citation type="journal article" date="2012" name="Front. Microbiol.">
        <title>Complete genome of Ignavibacterium album, a metabolically versatile, flagellated, facultative anaerobe from the phylum Chlorobi.</title>
        <authorList>
            <person name="Liu Z."/>
            <person name="Frigaard N.-U."/>
            <person name="Vogl K."/>
            <person name="Iino T."/>
            <person name="Ohkuma M."/>
            <person name="Overmann J."/>
            <person name="Bryant D.A."/>
        </authorList>
    </citation>
    <scope>NUCLEOTIDE SEQUENCE [LARGE SCALE GENOMIC DNA]</scope>
    <source>
        <strain evidence="3">DSM 19864 / JCM 16511 / NBRC 101810 / Mat9-16</strain>
    </source>
</reference>
<keyword evidence="1" id="KW-0812">Transmembrane</keyword>
<feature type="transmembrane region" description="Helical" evidence="1">
    <location>
        <begin position="60"/>
        <end position="77"/>
    </location>
</feature>
<gene>
    <name evidence="2" type="ordered locus">IALB_0574</name>
</gene>
<dbReference type="HOGENOM" id="CLU_2601317_0_0_10"/>
<dbReference type="STRING" id="945713.IALB_0574"/>
<dbReference type="KEGG" id="ial:IALB_0574"/>
<evidence type="ECO:0000256" key="1">
    <source>
        <dbReference type="SAM" id="Phobius"/>
    </source>
</evidence>
<proteinExistence type="predicted"/>
<protein>
    <submittedName>
        <fullName evidence="2">Uncharacterized protein</fullName>
    </submittedName>
</protein>
<keyword evidence="1" id="KW-1133">Transmembrane helix</keyword>
<accession>I0AH29</accession>